<proteinExistence type="predicted"/>
<evidence type="ECO:0000313" key="3">
    <source>
        <dbReference type="Proteomes" id="UP000267249"/>
    </source>
</evidence>
<organism evidence="2 3">
    <name type="scientific">Synechococcus elongatus PCC 11801</name>
    <dbReference type="NCBI Taxonomy" id="2219813"/>
    <lineage>
        <taxon>Bacteria</taxon>
        <taxon>Bacillati</taxon>
        <taxon>Cyanobacteriota</taxon>
        <taxon>Cyanophyceae</taxon>
        <taxon>Synechococcales</taxon>
        <taxon>Synechococcaceae</taxon>
        <taxon>Synechococcus</taxon>
    </lineage>
</organism>
<feature type="compositionally biased region" description="Basic and acidic residues" evidence="1">
    <location>
        <begin position="61"/>
        <end position="87"/>
    </location>
</feature>
<protein>
    <submittedName>
        <fullName evidence="2">Uncharacterized protein</fullName>
    </submittedName>
</protein>
<dbReference type="AlphaFoldDB" id="A0AAN1QPA5"/>
<dbReference type="EMBL" id="CP030139">
    <property type="protein sequence ID" value="AZB73046.2"/>
    <property type="molecule type" value="Genomic_DNA"/>
</dbReference>
<dbReference type="Proteomes" id="UP000267249">
    <property type="component" value="Chromosome"/>
</dbReference>
<gene>
    <name evidence="2" type="ORF">DOP62_10220</name>
</gene>
<dbReference type="RefSeq" id="WP_208673438.1">
    <property type="nucleotide sequence ID" value="NZ_CP030139.2"/>
</dbReference>
<sequence length="87" mass="9444">MAIDDCQLSEAELWALQADPIAMLQFLIEQSTLPKDEASAVVQLAQELWSGLQASSSELSAEDRESIKAEQEAAGPEDERVDSRVPG</sequence>
<evidence type="ECO:0000313" key="2">
    <source>
        <dbReference type="EMBL" id="AZB73046.2"/>
    </source>
</evidence>
<evidence type="ECO:0000256" key="1">
    <source>
        <dbReference type="SAM" id="MobiDB-lite"/>
    </source>
</evidence>
<feature type="region of interest" description="Disordered" evidence="1">
    <location>
        <begin position="55"/>
        <end position="87"/>
    </location>
</feature>
<name>A0AAN1QPA5_SYNEL</name>
<reference evidence="2 3" key="1">
    <citation type="journal article" date="2018" name="Sci. Rep.">
        <title>Genome Features and Biochemical Characteristics of a Robust, Fast Growing and Naturally Transformable Cyanobacterium Synechococcus elongatus PCC 11801 Isolated from India.</title>
        <authorList>
            <person name="Jaiswal D."/>
            <person name="Sengupta A."/>
            <person name="Sohoni S."/>
            <person name="Sengupta S."/>
            <person name="Phadnavis A.G."/>
            <person name="Pakrasi H.B."/>
            <person name="Wangikar P.P."/>
        </authorList>
    </citation>
    <scope>NUCLEOTIDE SEQUENCE [LARGE SCALE GENOMIC DNA]</scope>
    <source>
        <strain evidence="2 3">PCC 11801</strain>
    </source>
</reference>
<accession>A0AAN1QPA5</accession>